<accession>A0A914ULB8</accession>
<feature type="region of interest" description="Disordered" evidence="1">
    <location>
        <begin position="64"/>
        <end position="115"/>
    </location>
</feature>
<dbReference type="WBParaSite" id="PSAMB.scaffold10932size3737.g33736.t1">
    <property type="protein sequence ID" value="PSAMB.scaffold10932size3737.g33736.t1"/>
    <property type="gene ID" value="PSAMB.scaffold10932size3737.g33736"/>
</dbReference>
<dbReference type="Proteomes" id="UP000887566">
    <property type="component" value="Unplaced"/>
</dbReference>
<proteinExistence type="predicted"/>
<organism evidence="2 3">
    <name type="scientific">Plectus sambesii</name>
    <dbReference type="NCBI Taxonomy" id="2011161"/>
    <lineage>
        <taxon>Eukaryota</taxon>
        <taxon>Metazoa</taxon>
        <taxon>Ecdysozoa</taxon>
        <taxon>Nematoda</taxon>
        <taxon>Chromadorea</taxon>
        <taxon>Plectida</taxon>
        <taxon>Plectina</taxon>
        <taxon>Plectoidea</taxon>
        <taxon>Plectidae</taxon>
        <taxon>Plectus</taxon>
    </lineage>
</organism>
<keyword evidence="2" id="KW-1185">Reference proteome</keyword>
<protein>
    <submittedName>
        <fullName evidence="3">Uncharacterized protein</fullName>
    </submittedName>
</protein>
<evidence type="ECO:0000313" key="2">
    <source>
        <dbReference type="Proteomes" id="UP000887566"/>
    </source>
</evidence>
<evidence type="ECO:0000256" key="1">
    <source>
        <dbReference type="SAM" id="MobiDB-lite"/>
    </source>
</evidence>
<reference evidence="3" key="1">
    <citation type="submission" date="2022-11" db="UniProtKB">
        <authorList>
            <consortium name="WormBaseParasite"/>
        </authorList>
    </citation>
    <scope>IDENTIFICATION</scope>
</reference>
<name>A0A914ULB8_9BILA</name>
<evidence type="ECO:0000313" key="3">
    <source>
        <dbReference type="WBParaSite" id="PSAMB.scaffold10932size3737.g33736.t1"/>
    </source>
</evidence>
<dbReference type="AlphaFoldDB" id="A0A914ULB8"/>
<sequence>MHQSTFANSTQNNGTLLLQVPIAASLDRRRSSLMERLMQLREGLHRNRRPRCSEDSACGELTNAGGHAGDYCNGGHTRRSLSDRLHSSVRPQRPHFGRVGSGPRNSNRGPPRPRL</sequence>